<keyword evidence="10" id="KW-0406">Ion transport</keyword>
<dbReference type="InterPro" id="IPR048279">
    <property type="entry name" value="MdtK-like"/>
</dbReference>
<dbReference type="RefSeq" id="WP_312031558.1">
    <property type="nucleotide sequence ID" value="NZ_CP051151.1"/>
</dbReference>
<evidence type="ECO:0000256" key="11">
    <source>
        <dbReference type="ARBA" id="ARBA00023136"/>
    </source>
</evidence>
<keyword evidence="5" id="KW-0813">Transport</keyword>
<evidence type="ECO:0000256" key="3">
    <source>
        <dbReference type="ARBA" id="ARBA00010199"/>
    </source>
</evidence>
<evidence type="ECO:0000256" key="6">
    <source>
        <dbReference type="ARBA" id="ARBA00022449"/>
    </source>
</evidence>
<evidence type="ECO:0000256" key="4">
    <source>
        <dbReference type="ARBA" id="ARBA00020268"/>
    </source>
</evidence>
<feature type="transmembrane region" description="Helical" evidence="13">
    <location>
        <begin position="95"/>
        <end position="120"/>
    </location>
</feature>
<dbReference type="NCBIfam" id="TIGR00797">
    <property type="entry name" value="matE"/>
    <property type="match status" value="1"/>
</dbReference>
<comment type="function">
    <text evidence="1">Multidrug efflux pump.</text>
</comment>
<reference evidence="14 15" key="1">
    <citation type="submission" date="2020-04" db="EMBL/GenBank/DDBJ databases">
        <authorList>
            <person name="Zheng R.K."/>
            <person name="Sun C.M."/>
        </authorList>
    </citation>
    <scope>NUCLEOTIDE SEQUENCE [LARGE SCALE GENOMIC DNA]</scope>
    <source>
        <strain evidence="15">zrk29</strain>
    </source>
</reference>
<dbReference type="EMBL" id="CP051151">
    <property type="protein sequence ID" value="QLY40710.1"/>
    <property type="molecule type" value="Genomic_DNA"/>
</dbReference>
<evidence type="ECO:0000256" key="5">
    <source>
        <dbReference type="ARBA" id="ARBA00022448"/>
    </source>
</evidence>
<feature type="transmembrane region" description="Helical" evidence="13">
    <location>
        <begin position="390"/>
        <end position="413"/>
    </location>
</feature>
<evidence type="ECO:0000313" key="15">
    <source>
        <dbReference type="Proteomes" id="UP000512167"/>
    </source>
</evidence>
<dbReference type="PIRSF" id="PIRSF006603">
    <property type="entry name" value="DinF"/>
    <property type="match status" value="1"/>
</dbReference>
<proteinExistence type="inferred from homology"/>
<evidence type="ECO:0000256" key="2">
    <source>
        <dbReference type="ARBA" id="ARBA00004651"/>
    </source>
</evidence>
<dbReference type="PANTHER" id="PTHR43298">
    <property type="entry name" value="MULTIDRUG RESISTANCE PROTEIN NORM-RELATED"/>
    <property type="match status" value="1"/>
</dbReference>
<dbReference type="GO" id="GO:0006811">
    <property type="term" value="P:monoatomic ion transport"/>
    <property type="evidence" value="ECO:0007669"/>
    <property type="project" value="UniProtKB-KW"/>
</dbReference>
<keyword evidence="9 13" id="KW-1133">Transmembrane helix</keyword>
<dbReference type="InterPro" id="IPR002528">
    <property type="entry name" value="MATE_fam"/>
</dbReference>
<dbReference type="Proteomes" id="UP000512167">
    <property type="component" value="Chromosome"/>
</dbReference>
<dbReference type="KEGG" id="tbk:HF295_07550"/>
<keyword evidence="15" id="KW-1185">Reference proteome</keyword>
<dbReference type="PANTHER" id="PTHR43298:SF2">
    <property type="entry name" value="FMN_FAD EXPORTER YEEO-RELATED"/>
    <property type="match status" value="1"/>
</dbReference>
<comment type="similarity">
    <text evidence="3">Belongs to the multi antimicrobial extrusion (MATE) (TC 2.A.66.1) family.</text>
</comment>
<feature type="transmembrane region" description="Helical" evidence="13">
    <location>
        <begin position="200"/>
        <end position="220"/>
    </location>
</feature>
<evidence type="ECO:0000256" key="7">
    <source>
        <dbReference type="ARBA" id="ARBA00022475"/>
    </source>
</evidence>
<protein>
    <recommendedName>
        <fullName evidence="4">Probable multidrug resistance protein NorM</fullName>
    </recommendedName>
    <alternativeName>
        <fullName evidence="12">Multidrug-efflux transporter</fullName>
    </alternativeName>
</protein>
<comment type="subcellular location">
    <subcellularLocation>
        <location evidence="2">Cell membrane</location>
        <topology evidence="2">Multi-pass membrane protein</topology>
    </subcellularLocation>
</comment>
<feature type="transmembrane region" description="Helical" evidence="13">
    <location>
        <begin position="246"/>
        <end position="268"/>
    </location>
</feature>
<keyword evidence="8 13" id="KW-0812">Transmembrane</keyword>
<evidence type="ECO:0000256" key="13">
    <source>
        <dbReference type="SAM" id="Phobius"/>
    </source>
</evidence>
<keyword evidence="11 13" id="KW-0472">Membrane</keyword>
<sequence length="456" mass="50482">MKKVNNVTQGKIFEKLVLLAIPILLTTLSQMAYNLTDIFWIGRVDTIGLSETDAVAAVGTASYLTWFCFGVILIAKIGTSVRISHAVGRDEMDKVNVYASNGLLLQTVLGLVFSLLTLFFSKAYLSIFNIESQTIIEYAMDYIPIIGGLIIVQFIVHGFVAINEGLGQTKINLLILSVGFIFNMILDPLFILVFKLGLTGAAIATVSSQIVTLIIFYIVYHKLNPEVRAFKVKNFNLDAMKKIIKVGLPVGTQSMFFTLIAIYVARQIYLFGEDVVAAQRIGVQIEQLTWMIASGFQTAITVFVGQNFGAKAFDRVRISVAYAAMVLIPYSLLITGLLYFIPGSLMSIFVDEPATIKHGIVYLQIIAFSQIFMIIEGIGTGFFNGIAKSYVPSINGIVGNSLRIPLVIILIKTMDERGIWWSINISTMVKALVILIVFAYFFSRIEQVKVKKLVLK</sequence>
<dbReference type="AlphaFoldDB" id="A0A7L6N364"/>
<feature type="transmembrane region" description="Helical" evidence="13">
    <location>
        <begin position="288"/>
        <end position="308"/>
    </location>
</feature>
<dbReference type="Pfam" id="PF01554">
    <property type="entry name" value="MatE"/>
    <property type="match status" value="2"/>
</dbReference>
<dbReference type="GO" id="GO:0005886">
    <property type="term" value="C:plasma membrane"/>
    <property type="evidence" value="ECO:0007669"/>
    <property type="project" value="UniProtKB-SubCell"/>
</dbReference>
<evidence type="ECO:0000256" key="1">
    <source>
        <dbReference type="ARBA" id="ARBA00003408"/>
    </source>
</evidence>
<keyword evidence="6" id="KW-0050">Antiport</keyword>
<feature type="transmembrane region" description="Helical" evidence="13">
    <location>
        <begin position="361"/>
        <end position="383"/>
    </location>
</feature>
<evidence type="ECO:0000256" key="8">
    <source>
        <dbReference type="ARBA" id="ARBA00022692"/>
    </source>
</evidence>
<keyword evidence="7" id="KW-1003">Cell membrane</keyword>
<name>A0A7L6N364_9MOLU</name>
<accession>A0A7L6N364</accession>
<feature type="transmembrane region" description="Helical" evidence="13">
    <location>
        <begin position="419"/>
        <end position="442"/>
    </location>
</feature>
<evidence type="ECO:0000256" key="9">
    <source>
        <dbReference type="ARBA" id="ARBA00022989"/>
    </source>
</evidence>
<feature type="transmembrane region" description="Helical" evidence="13">
    <location>
        <begin position="173"/>
        <end position="194"/>
    </location>
</feature>
<feature type="transmembrane region" description="Helical" evidence="13">
    <location>
        <begin position="54"/>
        <end position="75"/>
    </location>
</feature>
<evidence type="ECO:0000256" key="10">
    <source>
        <dbReference type="ARBA" id="ARBA00023065"/>
    </source>
</evidence>
<evidence type="ECO:0000256" key="12">
    <source>
        <dbReference type="ARBA" id="ARBA00031636"/>
    </source>
</evidence>
<feature type="transmembrane region" description="Helical" evidence="13">
    <location>
        <begin position="12"/>
        <end position="34"/>
    </location>
</feature>
<dbReference type="CDD" id="cd13140">
    <property type="entry name" value="MATE_like_1"/>
    <property type="match status" value="1"/>
</dbReference>
<feature type="transmembrane region" description="Helical" evidence="13">
    <location>
        <begin position="140"/>
        <end position="161"/>
    </location>
</feature>
<evidence type="ECO:0000313" key="14">
    <source>
        <dbReference type="EMBL" id="QLY40710.1"/>
    </source>
</evidence>
<dbReference type="InterPro" id="IPR050222">
    <property type="entry name" value="MATE_MdtK"/>
</dbReference>
<dbReference type="GO" id="GO:0042910">
    <property type="term" value="F:xenobiotic transmembrane transporter activity"/>
    <property type="evidence" value="ECO:0007669"/>
    <property type="project" value="InterPro"/>
</dbReference>
<dbReference type="GO" id="GO:0015297">
    <property type="term" value="F:antiporter activity"/>
    <property type="evidence" value="ECO:0007669"/>
    <property type="project" value="UniProtKB-KW"/>
</dbReference>
<organism evidence="14 15">
    <name type="scientific">Hujiaoplasma nucleasis</name>
    <dbReference type="NCBI Taxonomy" id="2725268"/>
    <lineage>
        <taxon>Bacteria</taxon>
        <taxon>Bacillati</taxon>
        <taxon>Mycoplasmatota</taxon>
        <taxon>Mollicutes</taxon>
        <taxon>Candidatus Izemoplasmatales</taxon>
        <taxon>Hujiaoplasmataceae</taxon>
        <taxon>Hujiaoplasma</taxon>
    </lineage>
</organism>
<gene>
    <name evidence="14" type="ORF">HF295_07550</name>
</gene>
<feature type="transmembrane region" description="Helical" evidence="13">
    <location>
        <begin position="320"/>
        <end position="341"/>
    </location>
</feature>